<reference evidence="4" key="1">
    <citation type="submission" date="2022-02" db="EMBL/GenBank/DDBJ databases">
        <authorList>
            <person name="Henning P.M."/>
            <person name="McCubbin A.G."/>
            <person name="Shore J.S."/>
        </authorList>
    </citation>
    <scope>NUCLEOTIDE SEQUENCE</scope>
    <source>
        <strain evidence="4">F60SS</strain>
        <tissue evidence="4">Leaves</tissue>
    </source>
</reference>
<evidence type="ECO:0000256" key="1">
    <source>
        <dbReference type="ARBA" id="ARBA00009592"/>
    </source>
</evidence>
<dbReference type="PANTHER" id="PTHR48062">
    <property type="entry name" value="RECEPTOR-LIKE PROTEIN 14"/>
    <property type="match status" value="1"/>
</dbReference>
<dbReference type="Pfam" id="PF13855">
    <property type="entry name" value="LRR_8"/>
    <property type="match status" value="1"/>
</dbReference>
<dbReference type="GO" id="GO:0012505">
    <property type="term" value="C:endomembrane system"/>
    <property type="evidence" value="ECO:0007669"/>
    <property type="project" value="UniProtKB-SubCell"/>
</dbReference>
<accession>A0A9Q0FGZ1</accession>
<name>A0A9Q0FGZ1_9ROSI</name>
<evidence type="ECO:0000313" key="4">
    <source>
        <dbReference type="EMBL" id="KAJ4830182.1"/>
    </source>
</evidence>
<feature type="non-terminal residue" evidence="4">
    <location>
        <position position="359"/>
    </location>
</feature>
<evidence type="ECO:0000313" key="5">
    <source>
        <dbReference type="Proteomes" id="UP001141552"/>
    </source>
</evidence>
<reference evidence="4" key="2">
    <citation type="journal article" date="2023" name="Plants (Basel)">
        <title>Annotation of the Turnera subulata (Passifloraceae) Draft Genome Reveals the S-Locus Evolved after the Divergence of Turneroideae from Passifloroideae in a Stepwise Manner.</title>
        <authorList>
            <person name="Henning P.M."/>
            <person name="Roalson E.H."/>
            <person name="Mir W."/>
            <person name="McCubbin A.G."/>
            <person name="Shore J.S."/>
        </authorList>
    </citation>
    <scope>NUCLEOTIDE SEQUENCE</scope>
    <source>
        <strain evidence="4">F60SS</strain>
    </source>
</reference>
<dbReference type="InterPro" id="IPR001611">
    <property type="entry name" value="Leu-rich_rpt"/>
</dbReference>
<proteinExistence type="inferred from homology"/>
<protein>
    <submittedName>
        <fullName evidence="4">Uncharacterized protein</fullName>
    </submittedName>
</protein>
<dbReference type="Proteomes" id="UP001141552">
    <property type="component" value="Unassembled WGS sequence"/>
</dbReference>
<dbReference type="SUPFAM" id="SSF52058">
    <property type="entry name" value="L domain-like"/>
    <property type="match status" value="1"/>
</dbReference>
<keyword evidence="2" id="KW-0433">Leucine-rich repeat</keyword>
<keyword evidence="5" id="KW-1185">Reference proteome</keyword>
<evidence type="ECO:0000256" key="3">
    <source>
        <dbReference type="ARBA" id="ARBA00022737"/>
    </source>
</evidence>
<evidence type="ECO:0000256" key="2">
    <source>
        <dbReference type="ARBA" id="ARBA00022614"/>
    </source>
</evidence>
<keyword evidence="3" id="KW-0677">Repeat</keyword>
<dbReference type="PANTHER" id="PTHR48062:SF21">
    <property type="entry name" value="RECEPTOR-LIKE PROTEIN 12"/>
    <property type="match status" value="1"/>
</dbReference>
<dbReference type="SUPFAM" id="SSF52047">
    <property type="entry name" value="RNI-like"/>
    <property type="match status" value="1"/>
</dbReference>
<dbReference type="Gene3D" id="3.80.10.10">
    <property type="entry name" value="Ribonuclease Inhibitor"/>
    <property type="match status" value="2"/>
</dbReference>
<dbReference type="OrthoDB" id="4691307at2759"/>
<comment type="similarity">
    <text evidence="1">Belongs to the RLP family.</text>
</comment>
<dbReference type="InterPro" id="IPR051502">
    <property type="entry name" value="RLP_Defense_Trigger"/>
</dbReference>
<gene>
    <name evidence="4" type="ORF">Tsubulata_041059</name>
</gene>
<dbReference type="EMBL" id="JAKUCV010005711">
    <property type="protein sequence ID" value="KAJ4830182.1"/>
    <property type="molecule type" value="Genomic_DNA"/>
</dbReference>
<comment type="caution">
    <text evidence="4">The sequence shown here is derived from an EMBL/GenBank/DDBJ whole genome shotgun (WGS) entry which is preliminary data.</text>
</comment>
<sequence length="359" mass="40921">NYWILNYLLNSVFWLPPDIVGLSKLKFLNLDYINNIDASILLESMGALPSLKTLSYQYILKTVEVPQEFYNLTSLEELLLDLTYLPKSVLQKLGALPSLKILSLNRCKLNGTLPDLYLSGNDLVGELPPCMRNFVISSETRTAEYPYFLQFQYDLRLLDLSENNFGGQFPYGMVENNTRLKRLFLKNNALEGPLHLQYPVSNLSTIDISSNYMDGQTLKTICSIFPNLVNLMISDNNLTSGIPSCFDNMTNLAYLDMSNNKLSSALFELLPSFGSSLWFLKLSNNNLEGRISPTFFNRTIILYLYLDNNNFFGHFPNSLPTEFSPALFDISNNHFSGMLPRRLGNLSFLLEIDFSKNQF</sequence>
<organism evidence="4 5">
    <name type="scientific">Turnera subulata</name>
    <dbReference type="NCBI Taxonomy" id="218843"/>
    <lineage>
        <taxon>Eukaryota</taxon>
        <taxon>Viridiplantae</taxon>
        <taxon>Streptophyta</taxon>
        <taxon>Embryophyta</taxon>
        <taxon>Tracheophyta</taxon>
        <taxon>Spermatophyta</taxon>
        <taxon>Magnoliopsida</taxon>
        <taxon>eudicotyledons</taxon>
        <taxon>Gunneridae</taxon>
        <taxon>Pentapetalae</taxon>
        <taxon>rosids</taxon>
        <taxon>fabids</taxon>
        <taxon>Malpighiales</taxon>
        <taxon>Passifloraceae</taxon>
        <taxon>Turnera</taxon>
    </lineage>
</organism>
<dbReference type="GO" id="GO:0005886">
    <property type="term" value="C:plasma membrane"/>
    <property type="evidence" value="ECO:0007669"/>
    <property type="project" value="UniProtKB-SubCell"/>
</dbReference>
<dbReference type="AlphaFoldDB" id="A0A9Q0FGZ1"/>
<dbReference type="InterPro" id="IPR032675">
    <property type="entry name" value="LRR_dom_sf"/>
</dbReference>
<feature type="non-terminal residue" evidence="4">
    <location>
        <position position="1"/>
    </location>
</feature>